<dbReference type="STRING" id="41047.A0A397G7E7"/>
<dbReference type="PANTHER" id="PTHR43899:SF13">
    <property type="entry name" value="RH59310P"/>
    <property type="match status" value="1"/>
</dbReference>
<dbReference type="InterPro" id="IPR000560">
    <property type="entry name" value="His_Pase_clade-2"/>
</dbReference>
<dbReference type="OrthoDB" id="10257284at2759"/>
<dbReference type="EMBL" id="NKHU02000275">
    <property type="protein sequence ID" value="RHZ45784.1"/>
    <property type="molecule type" value="Genomic_DNA"/>
</dbReference>
<dbReference type="Proteomes" id="UP000215305">
    <property type="component" value="Unassembled WGS sequence"/>
</dbReference>
<dbReference type="VEuPathDB" id="FungiDB:CDV56_100239"/>
<comment type="caution">
    <text evidence="5">The sequence shown here is derived from an EMBL/GenBank/DDBJ whole genome shotgun (WGS) entry which is preliminary data.</text>
</comment>
<dbReference type="PROSITE" id="PS00061">
    <property type="entry name" value="ADH_SHORT"/>
    <property type="match status" value="1"/>
</dbReference>
<dbReference type="Pfam" id="PF00106">
    <property type="entry name" value="adh_short"/>
    <property type="match status" value="1"/>
</dbReference>
<dbReference type="PRINTS" id="PR00081">
    <property type="entry name" value="GDHRDH"/>
</dbReference>
<accession>A0A397G7E7</accession>
<dbReference type="InterPro" id="IPR051019">
    <property type="entry name" value="VLCFA-Steroid_DH"/>
</dbReference>
<evidence type="ECO:0000256" key="4">
    <source>
        <dbReference type="ARBA" id="ARBA00023002"/>
    </source>
</evidence>
<dbReference type="SUPFAM" id="SSF51735">
    <property type="entry name" value="NAD(P)-binding Rossmann-fold domains"/>
    <property type="match status" value="1"/>
</dbReference>
<sequence length="854" mass="94895">MLQLPEELKTSLSYIGAATTCYLALQVASHFYCYLRPSSLSRYNPPGKDAWALVTGSSDGIGFGFAQELCKRGFNVFLHGRNHDKLLRKKDELLAEFPNAKVRTIVFDAVKSTEDLSRIAQEIGDARLTVLVNNAGGEMKPFKRLAELTQEDAQATISLNATFAVQITRVLMPILEKNGPSLILTVSSAAAYGMPTITVYSGTKGFVESFTRSLQAEVTLDGKDVEVLGLRVGNTKSQGNDVAVNLFTPTSRTLAGAALNRVGCDGSVVWAYWPHSLQGLSFHLIPRNVLIRILGGRLRDMKEEAEAKQAKKRCFFHYHKNHFTSSVLREGLPMTTLVPREPYSKEELEQLYPKELQLQLVQVFLRHGERTPVSSRFQNAGLAPCKKPCTEFTKPYCSFLTRLPHKDWPYCNVARRMIQMAASEKDLSSWNGFQWRRKMEAFGERDESVVAVGAAGDIEDRGRETTFALGQRLRHLYVDQLGFMPKIKSDAEDMYLRATPIPRALESLQQAFWGMYPASARTQDFPPPVIVARSVSDETLFPNEGNCRRFRQLARLFADRAAKRWNESEQMNYLNGLWSKWMPDASPRIAVDSHPRLSGIQDTINATDAHGRATRLPAEFYDKQAREYTNTIAVDEWFAGYAESREYRKLGIGALMGDVVDRMVNAAANGGWRSERSASGSSAENGKAIKFAMSGCHDTTLAAILGSVGAFDAKWPPFTSSIAIELFSRAENSPASSPSSSGKQKGLLSYFTGDGVSPSSDTDRAPLSSLPNAKRQALQNHYVRIRYNDRPVRIPGCAAKAEKHLPGDETFCTLDAFKEIVDKFTPKSWRDECVQNLGEGLYGKDDAEKAVAGF</sequence>
<dbReference type="InterPro" id="IPR029033">
    <property type="entry name" value="His_PPase_superfam"/>
</dbReference>
<protein>
    <submittedName>
        <fullName evidence="5">Uncharacterized protein</fullName>
    </submittedName>
</protein>
<dbReference type="GO" id="GO:0044550">
    <property type="term" value="P:secondary metabolite biosynthetic process"/>
    <property type="evidence" value="ECO:0007669"/>
    <property type="project" value="UniProtKB-ARBA"/>
</dbReference>
<proteinExistence type="inferred from homology"/>
<dbReference type="GO" id="GO:0016491">
    <property type="term" value="F:oxidoreductase activity"/>
    <property type="evidence" value="ECO:0007669"/>
    <property type="project" value="UniProtKB-KW"/>
</dbReference>
<dbReference type="PANTHER" id="PTHR43899">
    <property type="entry name" value="RH59310P"/>
    <property type="match status" value="1"/>
</dbReference>
<evidence type="ECO:0000313" key="6">
    <source>
        <dbReference type="Proteomes" id="UP000215305"/>
    </source>
</evidence>
<dbReference type="Gene3D" id="3.40.50.1240">
    <property type="entry name" value="Phosphoglycerate mutase-like"/>
    <property type="match status" value="1"/>
</dbReference>
<comment type="similarity">
    <text evidence="2">Belongs to the short-chain dehydrogenases/reductases (SDR) family.</text>
</comment>
<keyword evidence="3" id="KW-0521">NADP</keyword>
<dbReference type="SUPFAM" id="SSF53254">
    <property type="entry name" value="Phosphoglycerate mutase-like"/>
    <property type="match status" value="1"/>
</dbReference>
<dbReference type="InterPro" id="IPR036291">
    <property type="entry name" value="NAD(P)-bd_dom_sf"/>
</dbReference>
<evidence type="ECO:0000313" key="5">
    <source>
        <dbReference type="EMBL" id="RHZ45784.1"/>
    </source>
</evidence>
<comment type="subcellular location">
    <subcellularLocation>
        <location evidence="1">Endoplasmic reticulum</location>
    </subcellularLocation>
</comment>
<organism evidence="5 6">
    <name type="scientific">Aspergillus thermomutatus</name>
    <name type="common">Neosartorya pseudofischeri</name>
    <dbReference type="NCBI Taxonomy" id="41047"/>
    <lineage>
        <taxon>Eukaryota</taxon>
        <taxon>Fungi</taxon>
        <taxon>Dikarya</taxon>
        <taxon>Ascomycota</taxon>
        <taxon>Pezizomycotina</taxon>
        <taxon>Eurotiomycetes</taxon>
        <taxon>Eurotiomycetidae</taxon>
        <taxon>Eurotiales</taxon>
        <taxon>Aspergillaceae</taxon>
        <taxon>Aspergillus</taxon>
        <taxon>Aspergillus subgen. Fumigati</taxon>
    </lineage>
</organism>
<dbReference type="AlphaFoldDB" id="A0A397G7E7"/>
<dbReference type="CDD" id="cd07061">
    <property type="entry name" value="HP_HAP_like"/>
    <property type="match status" value="1"/>
</dbReference>
<evidence type="ECO:0000256" key="2">
    <source>
        <dbReference type="ARBA" id="ARBA00006484"/>
    </source>
</evidence>
<dbReference type="InterPro" id="IPR002347">
    <property type="entry name" value="SDR_fam"/>
</dbReference>
<reference evidence="5" key="1">
    <citation type="submission" date="2018-08" db="EMBL/GenBank/DDBJ databases">
        <title>Draft genome sequence of azole-resistant Aspergillus thermomutatus (Neosartorya pseudofischeri) strain HMR AF 39, isolated from a human nasal aspirate.</title>
        <authorList>
            <person name="Parent-Michaud M."/>
            <person name="Dufresne P.J."/>
            <person name="Fournier E."/>
            <person name="Martineau C."/>
            <person name="Moreira S."/>
            <person name="Perkins V."/>
            <person name="De Repentigny L."/>
            <person name="Dufresne S.F."/>
        </authorList>
    </citation>
    <scope>NUCLEOTIDE SEQUENCE [LARGE SCALE GENOMIC DNA]</scope>
    <source>
        <strain evidence="5">HMR AF 39</strain>
    </source>
</reference>
<dbReference type="Pfam" id="PF00328">
    <property type="entry name" value="His_Phos_2"/>
    <property type="match status" value="1"/>
</dbReference>
<keyword evidence="6" id="KW-1185">Reference proteome</keyword>
<dbReference type="GO" id="GO:0005783">
    <property type="term" value="C:endoplasmic reticulum"/>
    <property type="evidence" value="ECO:0007669"/>
    <property type="project" value="UniProtKB-SubCell"/>
</dbReference>
<evidence type="ECO:0000256" key="1">
    <source>
        <dbReference type="ARBA" id="ARBA00004240"/>
    </source>
</evidence>
<dbReference type="RefSeq" id="XP_026610857.1">
    <property type="nucleotide sequence ID" value="XM_026753858.1"/>
</dbReference>
<keyword evidence="4" id="KW-0560">Oxidoreductase</keyword>
<dbReference type="InterPro" id="IPR020904">
    <property type="entry name" value="Sc_DH/Rdtase_CS"/>
</dbReference>
<gene>
    <name evidence="5" type="ORF">CDV56_100239</name>
</gene>
<dbReference type="GeneID" id="38122213"/>
<evidence type="ECO:0000256" key="3">
    <source>
        <dbReference type="ARBA" id="ARBA00022857"/>
    </source>
</evidence>
<name>A0A397G7E7_ASPTH</name>
<dbReference type="Gene3D" id="3.40.50.720">
    <property type="entry name" value="NAD(P)-binding Rossmann-like Domain"/>
    <property type="match status" value="1"/>
</dbReference>